<dbReference type="AlphaFoldDB" id="A0A9Q8QP83"/>
<accession>A0A9Q8QP83</accession>
<sequence>MAFIRTYKSSDFEAMAHICRDTMPPSLKASEPAQRVGPYLWTHPFTYLSPENCFVLDSGSGSDPVGYCIGCPDIAAFCAAYPSYVSAILDPSTEVSPPECDRATKAPWLLHDGQINETALAQLAYQPEWLLLNGYEDLMEEGYKATMHIDLLDEWQGKGWGRKLIEAFAESVKAARQQQDGSVSKGIWIGVAADNSKVVPFYQKLGFKIKERRKQSKSTSMVREY</sequence>
<dbReference type="PROSITE" id="PS51186">
    <property type="entry name" value="GNAT"/>
    <property type="match status" value="1"/>
</dbReference>
<keyword evidence="3" id="KW-1185">Reference proteome</keyword>
<dbReference type="InterPro" id="IPR050276">
    <property type="entry name" value="MshD_Acetyltransferase"/>
</dbReference>
<evidence type="ECO:0000313" key="3">
    <source>
        <dbReference type="Proteomes" id="UP000829364"/>
    </source>
</evidence>
<dbReference type="EMBL" id="CP086361">
    <property type="protein sequence ID" value="UNI22751.1"/>
    <property type="molecule type" value="Genomic_DNA"/>
</dbReference>
<dbReference type="InterPro" id="IPR000182">
    <property type="entry name" value="GNAT_dom"/>
</dbReference>
<dbReference type="Proteomes" id="UP000829364">
    <property type="component" value="Chromosome 8"/>
</dbReference>
<feature type="domain" description="N-acetyltransferase" evidence="1">
    <location>
        <begin position="69"/>
        <end position="225"/>
    </location>
</feature>
<proteinExistence type="predicted"/>
<reference evidence="2" key="1">
    <citation type="submission" date="2021-11" db="EMBL/GenBank/DDBJ databases">
        <title>Purpureocillium_takamizusanense_genome.</title>
        <authorList>
            <person name="Nguyen N.-H."/>
        </authorList>
    </citation>
    <scope>NUCLEOTIDE SEQUENCE</scope>
    <source>
        <strain evidence="2">PT3</strain>
    </source>
</reference>
<dbReference type="InterPro" id="IPR016181">
    <property type="entry name" value="Acyl_CoA_acyltransferase"/>
</dbReference>
<dbReference type="KEGG" id="ptkz:JDV02_008612"/>
<organism evidence="2 3">
    <name type="scientific">Purpureocillium takamizusanense</name>
    <dbReference type="NCBI Taxonomy" id="2060973"/>
    <lineage>
        <taxon>Eukaryota</taxon>
        <taxon>Fungi</taxon>
        <taxon>Dikarya</taxon>
        <taxon>Ascomycota</taxon>
        <taxon>Pezizomycotina</taxon>
        <taxon>Sordariomycetes</taxon>
        <taxon>Hypocreomycetidae</taxon>
        <taxon>Hypocreales</taxon>
        <taxon>Ophiocordycipitaceae</taxon>
        <taxon>Purpureocillium</taxon>
    </lineage>
</organism>
<dbReference type="Pfam" id="PF13508">
    <property type="entry name" value="Acetyltransf_7"/>
    <property type="match status" value="1"/>
</dbReference>
<dbReference type="PANTHER" id="PTHR43617:SF20">
    <property type="entry name" value="N-ALPHA-ACETYLTRANSFERASE RIMI"/>
    <property type="match status" value="1"/>
</dbReference>
<dbReference type="Gene3D" id="3.40.630.30">
    <property type="match status" value="1"/>
</dbReference>
<dbReference type="PANTHER" id="PTHR43617">
    <property type="entry name" value="L-AMINO ACID N-ACETYLTRANSFERASE"/>
    <property type="match status" value="1"/>
</dbReference>
<gene>
    <name evidence="2" type="ORF">JDV02_008612</name>
</gene>
<name>A0A9Q8QP83_9HYPO</name>
<evidence type="ECO:0000313" key="2">
    <source>
        <dbReference type="EMBL" id="UNI22751.1"/>
    </source>
</evidence>
<dbReference type="SUPFAM" id="SSF55729">
    <property type="entry name" value="Acyl-CoA N-acyltransferases (Nat)"/>
    <property type="match status" value="1"/>
</dbReference>
<evidence type="ECO:0000259" key="1">
    <source>
        <dbReference type="PROSITE" id="PS51186"/>
    </source>
</evidence>
<protein>
    <recommendedName>
        <fullName evidence="1">N-acetyltransferase domain-containing protein</fullName>
    </recommendedName>
</protein>
<dbReference type="GO" id="GO:0016747">
    <property type="term" value="F:acyltransferase activity, transferring groups other than amino-acyl groups"/>
    <property type="evidence" value="ECO:0007669"/>
    <property type="project" value="InterPro"/>
</dbReference>
<dbReference type="OrthoDB" id="64477at2759"/>
<dbReference type="RefSeq" id="XP_047846232.1">
    <property type="nucleotide sequence ID" value="XM_047990225.1"/>
</dbReference>
<dbReference type="GeneID" id="72070558"/>